<dbReference type="InterPro" id="IPR048304">
    <property type="entry name" value="UbiD_Rift_dom"/>
</dbReference>
<dbReference type="InterPro" id="IPR049381">
    <property type="entry name" value="UbiD-like_C"/>
</dbReference>
<dbReference type="RefSeq" id="WP_145268279.1">
    <property type="nucleotide sequence ID" value="NZ_CP036272.1"/>
</dbReference>
<dbReference type="EMBL" id="CP036272">
    <property type="protein sequence ID" value="QDT57652.1"/>
    <property type="molecule type" value="Genomic_DNA"/>
</dbReference>
<dbReference type="EC" id="4.1.1.61" evidence="4"/>
<dbReference type="GO" id="GO:0005737">
    <property type="term" value="C:cytoplasm"/>
    <property type="evidence" value="ECO:0007669"/>
    <property type="project" value="TreeGrafter"/>
</dbReference>
<reference evidence="4 5" key="1">
    <citation type="submission" date="2019-02" db="EMBL/GenBank/DDBJ databases">
        <title>Deep-cultivation of Planctomycetes and their phenomic and genomic characterization uncovers novel biology.</title>
        <authorList>
            <person name="Wiegand S."/>
            <person name="Jogler M."/>
            <person name="Boedeker C."/>
            <person name="Pinto D."/>
            <person name="Vollmers J."/>
            <person name="Rivas-Marin E."/>
            <person name="Kohn T."/>
            <person name="Peeters S.H."/>
            <person name="Heuer A."/>
            <person name="Rast P."/>
            <person name="Oberbeckmann S."/>
            <person name="Bunk B."/>
            <person name="Jeske O."/>
            <person name="Meyerdierks A."/>
            <person name="Storesund J.E."/>
            <person name="Kallscheuer N."/>
            <person name="Luecker S."/>
            <person name="Lage O.M."/>
            <person name="Pohl T."/>
            <person name="Merkel B.J."/>
            <person name="Hornburger P."/>
            <person name="Mueller R.-W."/>
            <person name="Bruemmer F."/>
            <person name="Labrenz M."/>
            <person name="Spormann A.M."/>
            <person name="Op den Camp H."/>
            <person name="Overmann J."/>
            <person name="Amann R."/>
            <person name="Jetten M.S.M."/>
            <person name="Mascher T."/>
            <person name="Medema M.H."/>
            <person name="Devos D.P."/>
            <person name="Kaster A.-K."/>
            <person name="Ovreas L."/>
            <person name="Rohde M."/>
            <person name="Galperin M.Y."/>
            <person name="Jogler C."/>
        </authorList>
    </citation>
    <scope>NUCLEOTIDE SEQUENCE [LARGE SCALE GENOMIC DNA]</scope>
    <source>
        <strain evidence="4 5">SV_7m_r</strain>
    </source>
</reference>
<dbReference type="Pfam" id="PF20695">
    <property type="entry name" value="UbiD_N"/>
    <property type="match status" value="1"/>
</dbReference>
<protein>
    <submittedName>
        <fullName evidence="4">4-hydroxybenzoate decarboxylase subunit C</fullName>
        <ecNumber evidence="4">4.1.1.61</ecNumber>
    </submittedName>
</protein>
<dbReference type="Gene3D" id="3.40.1670.10">
    <property type="entry name" value="UbiD C-terminal domain-like"/>
    <property type="match status" value="1"/>
</dbReference>
<proteinExistence type="predicted"/>
<dbReference type="SUPFAM" id="SSF50475">
    <property type="entry name" value="FMN-binding split barrel"/>
    <property type="match status" value="1"/>
</dbReference>
<accession>A0A517SNF6</accession>
<evidence type="ECO:0000259" key="3">
    <source>
        <dbReference type="Pfam" id="PF20696"/>
    </source>
</evidence>
<dbReference type="Pfam" id="PF20696">
    <property type="entry name" value="UbiD_C"/>
    <property type="match status" value="1"/>
</dbReference>
<evidence type="ECO:0000259" key="2">
    <source>
        <dbReference type="Pfam" id="PF20695"/>
    </source>
</evidence>
<dbReference type="InterPro" id="IPR002830">
    <property type="entry name" value="UbiD"/>
</dbReference>
<dbReference type="Pfam" id="PF01977">
    <property type="entry name" value="UbiD"/>
    <property type="match status" value="1"/>
</dbReference>
<dbReference type="OrthoDB" id="9809841at2"/>
<feature type="domain" description="3-octaprenyl-4-hydroxybenzoate carboxy-lyase-like Rift-related" evidence="1">
    <location>
        <begin position="123"/>
        <end position="321"/>
    </location>
</feature>
<dbReference type="GO" id="GO:0018799">
    <property type="term" value="F:4-hydroxybenzoate decarboxylase activity"/>
    <property type="evidence" value="ECO:0007669"/>
    <property type="project" value="UniProtKB-EC"/>
</dbReference>
<sequence>MKHRSTSDVVRDLRSGGFLIEVSDPVDPKLEMAEIQRRVYANGGPALLFTNPIGSQFPMVSNLFGSLDQARYLFRDTLESVRRLIELKIDPTALPKRPFRYAGVPFAALHMLPKSVRRGAVSANTCQVADLPALTSWPRDGGPFVTLPQVLSDDPDHAGNLMKVNLGMYRVQLSGNDYQGDEVGLHYQIHRGIGVHHKAALKQQQPLRVAITVGGSPAMTLSAVMPLPEGLTELTFAGALSGRRVPMINGNRLGIGPHAAVYADADFAIVGSIDPSVNKPEGPFGDHLGYYSLQHPFPTLKVDKVLYRDGAIWPFTVVGRPPQEDTTFGQLIHELTDPIIPTVIPGVKAVHAVDAAGVHPLLLAIGSERYMPYRNEVAPQELLTQANAILGNGQLSLAKYLFIVDDPQNRLDIHELDPFLRYALQRVDWRRDLHFHTQTTIDTLDYSGTGFNRGSKVVVAAAEKKLRDLPTELPAGLTLPDGFSQPRVVFPGVLAVQAPRLSQQVWESTPEPVSHEVRQQIRASLRAFCDQLSTDHPINAFPLVTLVDDSQFAAESVPNWLWATFTRSDPAGDVDGVGAQVVDKHWGCQGSLVIDARYKPWQAPPLVEDPEVTAKVDARAAAGGPLSKFL</sequence>
<dbReference type="PANTHER" id="PTHR30108:SF7">
    <property type="entry name" value="3-POLYPRENYL-4-HYDROXYBENZOATE DECARBOXYLASE"/>
    <property type="match status" value="1"/>
</dbReference>
<dbReference type="SUPFAM" id="SSF143968">
    <property type="entry name" value="UbiD C-terminal domain-like"/>
    <property type="match status" value="2"/>
</dbReference>
<dbReference type="InterPro" id="IPR049383">
    <property type="entry name" value="UbiD-like_N"/>
</dbReference>
<evidence type="ECO:0000313" key="4">
    <source>
        <dbReference type="EMBL" id="QDT57652.1"/>
    </source>
</evidence>
<evidence type="ECO:0000313" key="5">
    <source>
        <dbReference type="Proteomes" id="UP000315003"/>
    </source>
</evidence>
<dbReference type="PANTHER" id="PTHR30108">
    <property type="entry name" value="3-OCTAPRENYL-4-HYDROXYBENZOATE CARBOXY-LYASE-RELATED"/>
    <property type="match status" value="1"/>
</dbReference>
<name>A0A517SNF6_9BACT</name>
<feature type="domain" description="3-octaprenyl-4-hydroxybenzoate carboxy-lyase-like N-terminal" evidence="2">
    <location>
        <begin position="11"/>
        <end position="87"/>
    </location>
</feature>
<dbReference type="AlphaFoldDB" id="A0A517SNF6"/>
<keyword evidence="4" id="KW-0456">Lyase</keyword>
<keyword evidence="5" id="KW-1185">Reference proteome</keyword>
<organism evidence="4 5">
    <name type="scientific">Stieleria bergensis</name>
    <dbReference type="NCBI Taxonomy" id="2528025"/>
    <lineage>
        <taxon>Bacteria</taxon>
        <taxon>Pseudomonadati</taxon>
        <taxon>Planctomycetota</taxon>
        <taxon>Planctomycetia</taxon>
        <taxon>Pirellulales</taxon>
        <taxon>Pirellulaceae</taxon>
        <taxon>Stieleria</taxon>
    </lineage>
</organism>
<dbReference type="Proteomes" id="UP000315003">
    <property type="component" value="Chromosome"/>
</dbReference>
<gene>
    <name evidence="4" type="ORF">SV7mr_01350</name>
</gene>
<feature type="domain" description="3-octaprenyl-4-hydroxybenzoate carboxy-lyase-like C-terminal" evidence="3">
    <location>
        <begin position="327"/>
        <end position="461"/>
    </location>
</feature>
<evidence type="ECO:0000259" key="1">
    <source>
        <dbReference type="Pfam" id="PF01977"/>
    </source>
</evidence>